<dbReference type="SMR" id="A0A1I7S9M7"/>
<dbReference type="Proteomes" id="UP000582659">
    <property type="component" value="Unassembled WGS sequence"/>
</dbReference>
<sequence length="539" mass="63002">MVKIFLDTGVGEIVELEKNNFGVEEHILSVVDNYLWHFDDPENFTVMECTFKGEAISPDKVLTPQHDEIFVKLTADEIRLEYQFEKPYLFWAGTVKCGQTDNLLKVLKRKLKENKHPETFKVNYMRQKLPNGLVEPVDGTDIIYEGYRYVVRLTQTHMISFEFVHNGVSEVVTHEAFDGDLLYPIAINILKNKGTPAVGQTRIYRIDAPQMDWHSESLEEVNICSQVYAANRYRIVSGPIALPYCPRQRRQIPTFRNTVQRLQNQFYDQFDTKIDRYLKKIAGKMEKSSEAAKVNDGQVVDRLAGITAQLEKAALSFNRPVHPKESEEYKKLEADYNALLLEHQARQHTLQTLEQCEAAKAALIRENEELRRQVQQKQQECDNWQHKSVYRTKEKLRCEMAEAKLFELEQKLKEAEERRDKMELVYEKCLEMVSDENANLKNRLGKKEDELFEKEKQVEVLRKQLENEKKEKKEQKGERKEEKKEEKEENKKENKEKEEEKETATAKDDESSGDEDFDVIDRNFIDAGCSSTYSSAEDN</sequence>
<dbReference type="EMBL" id="CAJFDI010000006">
    <property type="protein sequence ID" value="CAD5235493.1"/>
    <property type="molecule type" value="Genomic_DNA"/>
</dbReference>
<evidence type="ECO:0000313" key="3">
    <source>
        <dbReference type="Proteomes" id="UP000095284"/>
    </source>
</evidence>
<protein>
    <submittedName>
        <fullName evidence="2">(pine wood nematode) hypothetical protein</fullName>
    </submittedName>
</protein>
<feature type="compositionally biased region" description="Basic and acidic residues" evidence="1">
    <location>
        <begin position="464"/>
        <end position="510"/>
    </location>
</feature>
<evidence type="ECO:0000313" key="4">
    <source>
        <dbReference type="Proteomes" id="UP000659654"/>
    </source>
</evidence>
<accession>A0A1I7S9M7</accession>
<evidence type="ECO:0000313" key="5">
    <source>
        <dbReference type="WBParaSite" id="BXY_0972400.1"/>
    </source>
</evidence>
<dbReference type="WBParaSite" id="BXY_0972400.1">
    <property type="protein sequence ID" value="BXY_0972400.1"/>
    <property type="gene ID" value="BXY_0972400"/>
</dbReference>
<keyword evidence="4" id="KW-1185">Reference proteome</keyword>
<evidence type="ECO:0000313" key="2">
    <source>
        <dbReference type="EMBL" id="CAD5235493.1"/>
    </source>
</evidence>
<reference evidence="5" key="1">
    <citation type="submission" date="2016-11" db="UniProtKB">
        <authorList>
            <consortium name="WormBaseParasite"/>
        </authorList>
    </citation>
    <scope>IDENTIFICATION</scope>
</reference>
<dbReference type="Proteomes" id="UP000095284">
    <property type="component" value="Unplaced"/>
</dbReference>
<proteinExistence type="predicted"/>
<dbReference type="Proteomes" id="UP000659654">
    <property type="component" value="Unassembled WGS sequence"/>
</dbReference>
<name>A0A1I7S9M7_BURXY</name>
<dbReference type="AlphaFoldDB" id="A0A1I7S9M7"/>
<organism evidence="3 5">
    <name type="scientific">Bursaphelenchus xylophilus</name>
    <name type="common">Pinewood nematode worm</name>
    <name type="synonym">Aphelenchoides xylophilus</name>
    <dbReference type="NCBI Taxonomy" id="6326"/>
    <lineage>
        <taxon>Eukaryota</taxon>
        <taxon>Metazoa</taxon>
        <taxon>Ecdysozoa</taxon>
        <taxon>Nematoda</taxon>
        <taxon>Chromadorea</taxon>
        <taxon>Rhabditida</taxon>
        <taxon>Tylenchina</taxon>
        <taxon>Tylenchomorpha</taxon>
        <taxon>Aphelenchoidea</taxon>
        <taxon>Aphelenchoididae</taxon>
        <taxon>Bursaphelenchus</taxon>
    </lineage>
</organism>
<evidence type="ECO:0000256" key="1">
    <source>
        <dbReference type="SAM" id="MobiDB-lite"/>
    </source>
</evidence>
<feature type="region of interest" description="Disordered" evidence="1">
    <location>
        <begin position="464"/>
        <end position="520"/>
    </location>
</feature>
<reference evidence="2" key="2">
    <citation type="submission" date="2020-09" db="EMBL/GenBank/DDBJ databases">
        <authorList>
            <person name="Kikuchi T."/>
        </authorList>
    </citation>
    <scope>NUCLEOTIDE SEQUENCE</scope>
    <source>
        <strain evidence="2">Ka4C1</strain>
    </source>
</reference>
<gene>
    <name evidence="2" type="ORF">BXYJ_LOCUS15584</name>
</gene>
<dbReference type="EMBL" id="CAJFCV020000006">
    <property type="protein sequence ID" value="CAG9131926.1"/>
    <property type="molecule type" value="Genomic_DNA"/>
</dbReference>